<feature type="region of interest" description="Disordered" evidence="1">
    <location>
        <begin position="377"/>
        <end position="403"/>
    </location>
</feature>
<evidence type="ECO:0000313" key="3">
    <source>
        <dbReference type="Proteomes" id="UP001634393"/>
    </source>
</evidence>
<feature type="region of interest" description="Disordered" evidence="1">
    <location>
        <begin position="1"/>
        <end position="41"/>
    </location>
</feature>
<dbReference type="Proteomes" id="UP001634393">
    <property type="component" value="Unassembled WGS sequence"/>
</dbReference>
<organism evidence="2 3">
    <name type="scientific">Penstemon smallii</name>
    <dbReference type="NCBI Taxonomy" id="265156"/>
    <lineage>
        <taxon>Eukaryota</taxon>
        <taxon>Viridiplantae</taxon>
        <taxon>Streptophyta</taxon>
        <taxon>Embryophyta</taxon>
        <taxon>Tracheophyta</taxon>
        <taxon>Spermatophyta</taxon>
        <taxon>Magnoliopsida</taxon>
        <taxon>eudicotyledons</taxon>
        <taxon>Gunneridae</taxon>
        <taxon>Pentapetalae</taxon>
        <taxon>asterids</taxon>
        <taxon>lamiids</taxon>
        <taxon>Lamiales</taxon>
        <taxon>Plantaginaceae</taxon>
        <taxon>Cheloneae</taxon>
        <taxon>Penstemon</taxon>
    </lineage>
</organism>
<evidence type="ECO:0000256" key="1">
    <source>
        <dbReference type="SAM" id="MobiDB-lite"/>
    </source>
</evidence>
<gene>
    <name evidence="2" type="ORF">ACJIZ3_000845</name>
</gene>
<name>A0ABD3U4Z6_9LAMI</name>
<protein>
    <recommendedName>
        <fullName evidence="4">F-box protein</fullName>
    </recommendedName>
</protein>
<dbReference type="AlphaFoldDB" id="A0ABD3U4Z6"/>
<evidence type="ECO:0000313" key="2">
    <source>
        <dbReference type="EMBL" id="KAL3843442.1"/>
    </source>
</evidence>
<dbReference type="EMBL" id="JBJXBP010000002">
    <property type="protein sequence ID" value="KAL3843442.1"/>
    <property type="molecule type" value="Genomic_DNA"/>
</dbReference>
<feature type="compositionally biased region" description="Polar residues" evidence="1">
    <location>
        <begin position="7"/>
        <end position="21"/>
    </location>
</feature>
<dbReference type="InterPro" id="IPR037476">
    <property type="entry name" value="PCH1"/>
</dbReference>
<comment type="caution">
    <text evidence="2">The sequence shown here is derived from an EMBL/GenBank/DDBJ whole genome shotgun (WGS) entry which is preliminary data.</text>
</comment>
<proteinExistence type="predicted"/>
<sequence>MSERIRQSVNNSKGSGRQPYQSAWMAHWTQPSRSESIDKRNSHSALRIEELDYASPRSVKGLGVTELKPFKTVNDSIRISPKTLENVGFRNSAFKSGQDSDEMHVLNPVFGHNLAANGTSFKGCHSVGEGTSMNPLDWMKTHPLEIDRSLVAAKPLQETFVESSSRIVPYKFDFKKHELDKGKAAVTISDNQLPIANLGLLEHEPHLNNSHLVDLARMRKMADQSQSDNSMSAGFRDINSSLLFDTPSTSDHSLPQFGQEWFQKMQTCSSIGLFPSQCLDLEKNKSKKSNYGYYSPQKFHDVETMRMCTTVEGMRGGGPRVSQTTHSLLITKKTDANISKENDIFRSTRVITKITGNTSEDLHSLSPFFGKSNQGLKLQSLSSSDDSERKENDGDVKASKVTLKNESSAETDILDMDFFNEKNPVFGTNSTSSIKSLNMELNLPPRVAANSSREVGHRWLHDINLEPPALPTEANLSENVGFSSSRTQSLEMDMLVANAQPNFNLNLDDSIISDPSNRWVKRLKLSSSKSANLAQNSSHEKMSKFFSTILKNRISSPNPCQMLSTKSGDFPVDAIEKGKNLMLSKAWIQRWMSKNSRKKAESLVVYEPQSSKLAMEEIEKKQFPSIAAMALMGKAMGGFQQCELQKRGSITVWNTKGF</sequence>
<evidence type="ECO:0008006" key="4">
    <source>
        <dbReference type="Google" id="ProtNLM"/>
    </source>
</evidence>
<dbReference type="PANTHER" id="PTHR36062:SF1">
    <property type="entry name" value="OS01G0687300 PROTEIN"/>
    <property type="match status" value="1"/>
</dbReference>
<feature type="compositionally biased region" description="Basic and acidic residues" evidence="1">
    <location>
        <begin position="386"/>
        <end position="398"/>
    </location>
</feature>
<dbReference type="PANTHER" id="PTHR36062">
    <property type="entry name" value="OS01G0687300 PROTEIN"/>
    <property type="match status" value="1"/>
</dbReference>
<keyword evidence="3" id="KW-1185">Reference proteome</keyword>
<accession>A0ABD3U4Z6</accession>
<reference evidence="2 3" key="1">
    <citation type="submission" date="2024-12" db="EMBL/GenBank/DDBJ databases">
        <title>The unique morphological basis and parallel evolutionary history of personate flowers in Penstemon.</title>
        <authorList>
            <person name="Depatie T.H."/>
            <person name="Wessinger C.A."/>
        </authorList>
    </citation>
    <scope>NUCLEOTIDE SEQUENCE [LARGE SCALE GENOMIC DNA]</scope>
    <source>
        <strain evidence="2">WTNN_2</strain>
        <tissue evidence="2">Leaf</tissue>
    </source>
</reference>